<dbReference type="eggNOG" id="COG4783">
    <property type="taxonomic scope" value="Bacteria"/>
</dbReference>
<comment type="caution">
    <text evidence="1">The sequence shown here is derived from an EMBL/GenBank/DDBJ whole genome shotgun (WGS) entry which is preliminary data.</text>
</comment>
<evidence type="ECO:0000313" key="2">
    <source>
        <dbReference type="Proteomes" id="UP000004095"/>
    </source>
</evidence>
<proteinExistence type="predicted"/>
<gene>
    <name evidence="1" type="ORF">M23134_08380</name>
</gene>
<protein>
    <recommendedName>
        <fullName evidence="3">Tol-pal system protein YbgF</fullName>
    </recommendedName>
</protein>
<sequence>MGDGFALFITLDVGKRTKNTLNNIIHYMYFLRTKIYAWLLIITCLSLPVLGQIEHSDNSKGGKKVLLLDMQTQIDIAHAINAMYNFKFDVAENNFEFFREKHPHHPMPYFLFGLSQWWKIMPNQDIKTYDQKFLQYMNKVTDLAKGMYRKNRKDIEASFFLSAGYGLKATFYAYRKKWRKSLVAAKASLKYLRRSKKLNQMSPELMFGDAIYNYYTAHLRKEKPILRPLLALFPRGNKAKGVKQLTKVAYNAFYTRTEAQYHLMEIYRYYEKDRTKALHFARYLYRTFPDNPYFERSYASLAFTSGWFSELTLVSKSILNKIAAGKPGYEAVSGRYASYFLGYTYLYRYHNKAEAKKYFQQTVRFAEQTKSVGSGYYQSSMVKLARIARDEKKIRLAKLYYRKVRKYAKRRSKRYKEARAFLRKYRRFR</sequence>
<dbReference type="EMBL" id="AAWS01000026">
    <property type="protein sequence ID" value="EAY27106.1"/>
    <property type="molecule type" value="Genomic_DNA"/>
</dbReference>
<evidence type="ECO:0008006" key="3">
    <source>
        <dbReference type="Google" id="ProtNLM"/>
    </source>
</evidence>
<dbReference type="Proteomes" id="UP000004095">
    <property type="component" value="Unassembled WGS sequence"/>
</dbReference>
<reference evidence="1 2" key="1">
    <citation type="submission" date="2007-01" db="EMBL/GenBank/DDBJ databases">
        <authorList>
            <person name="Haygood M."/>
            <person name="Podell S."/>
            <person name="Anderson C."/>
            <person name="Hopkinson B."/>
            <person name="Roe K."/>
            <person name="Barbeau K."/>
            <person name="Gaasterland T."/>
            <person name="Ferriera S."/>
            <person name="Johnson J."/>
            <person name="Kravitz S."/>
            <person name="Beeson K."/>
            <person name="Sutton G."/>
            <person name="Rogers Y.-H."/>
            <person name="Friedman R."/>
            <person name="Frazier M."/>
            <person name="Venter J.C."/>
        </authorList>
    </citation>
    <scope>NUCLEOTIDE SEQUENCE [LARGE SCALE GENOMIC DNA]</scope>
    <source>
        <strain evidence="1 2">ATCC 23134</strain>
    </source>
</reference>
<keyword evidence="2" id="KW-1185">Reference proteome</keyword>
<dbReference type="AlphaFoldDB" id="A1ZR17"/>
<accession>A1ZR17</accession>
<evidence type="ECO:0000313" key="1">
    <source>
        <dbReference type="EMBL" id="EAY27106.1"/>
    </source>
</evidence>
<name>A1ZR17_MICM2</name>
<organism evidence="1 2">
    <name type="scientific">Microscilla marina ATCC 23134</name>
    <dbReference type="NCBI Taxonomy" id="313606"/>
    <lineage>
        <taxon>Bacteria</taxon>
        <taxon>Pseudomonadati</taxon>
        <taxon>Bacteroidota</taxon>
        <taxon>Cytophagia</taxon>
        <taxon>Cytophagales</taxon>
        <taxon>Microscillaceae</taxon>
        <taxon>Microscilla</taxon>
    </lineage>
</organism>